<reference evidence="1 2" key="1">
    <citation type="journal article" date="2018" name="Biotechnol. Adv.">
        <title>Improved genomic resources and new bioinformatic workflow for the carcinogenic parasite Clonorchis sinensis: Biotechnological implications.</title>
        <authorList>
            <person name="Wang D."/>
            <person name="Korhonen P.K."/>
            <person name="Gasser R.B."/>
            <person name="Young N.D."/>
        </authorList>
    </citation>
    <scope>NUCLEOTIDE SEQUENCE [LARGE SCALE GENOMIC DNA]</scope>
    <source>
        <strain evidence="1">Cs-k2</strain>
    </source>
</reference>
<dbReference type="AlphaFoldDB" id="A0A3R7CIG1"/>
<evidence type="ECO:0000313" key="2">
    <source>
        <dbReference type="Proteomes" id="UP000286415"/>
    </source>
</evidence>
<dbReference type="EMBL" id="NIRI02000042">
    <property type="protein sequence ID" value="KAG5451714.1"/>
    <property type="molecule type" value="Genomic_DNA"/>
</dbReference>
<evidence type="ECO:0000313" key="1">
    <source>
        <dbReference type="EMBL" id="KAG5451714.1"/>
    </source>
</evidence>
<dbReference type="Proteomes" id="UP000286415">
    <property type="component" value="Unassembled WGS sequence"/>
</dbReference>
<protein>
    <submittedName>
        <fullName evidence="1">Uncharacterized protein</fullName>
    </submittedName>
</protein>
<name>A0A3R7CIG1_CLOSI</name>
<accession>A0A3R7CIG1</accession>
<dbReference type="OrthoDB" id="10051416at2759"/>
<organism evidence="1 2">
    <name type="scientific">Clonorchis sinensis</name>
    <name type="common">Chinese liver fluke</name>
    <dbReference type="NCBI Taxonomy" id="79923"/>
    <lineage>
        <taxon>Eukaryota</taxon>
        <taxon>Metazoa</taxon>
        <taxon>Spiralia</taxon>
        <taxon>Lophotrochozoa</taxon>
        <taxon>Platyhelminthes</taxon>
        <taxon>Trematoda</taxon>
        <taxon>Digenea</taxon>
        <taxon>Opisthorchiida</taxon>
        <taxon>Opisthorchiata</taxon>
        <taxon>Opisthorchiidae</taxon>
        <taxon>Clonorchis</taxon>
    </lineage>
</organism>
<comment type="caution">
    <text evidence="1">The sequence shown here is derived from an EMBL/GenBank/DDBJ whole genome shotgun (WGS) entry which is preliminary data.</text>
</comment>
<dbReference type="InParanoid" id="A0A3R7CIG1"/>
<reference evidence="1 2" key="2">
    <citation type="journal article" date="2021" name="Genomics">
        <title>High-quality reference genome for Clonorchis sinensis.</title>
        <authorList>
            <person name="Young N.D."/>
            <person name="Stroehlein A.J."/>
            <person name="Kinkar L."/>
            <person name="Wang T."/>
            <person name="Sohn W.M."/>
            <person name="Chang B.C.H."/>
            <person name="Kaur P."/>
            <person name="Weisz D."/>
            <person name="Dudchenko O."/>
            <person name="Aiden E.L."/>
            <person name="Korhonen P.K."/>
            <person name="Gasser R.B."/>
        </authorList>
    </citation>
    <scope>NUCLEOTIDE SEQUENCE [LARGE SCALE GENOMIC DNA]</scope>
    <source>
        <strain evidence="1">Cs-k2</strain>
    </source>
</reference>
<sequence length="190" mass="21011">MSNNNADIVEIFGETDHLAKAESEGRTFAFEENVGSSVSVDGRRDIISALLGPTSDPSLGSTTLHNNELMVSPQLVMKLLAYFPWIYGCETTQWLERERTDRKVCDSNPTSASRLSLSRLEKPGSIPALVLPSGNLGARHQKVVTTERFQDFFISLSWSNLGNLETACLVNRMLTTVYSPPSREFAIKKA</sequence>
<proteinExistence type="predicted"/>
<gene>
    <name evidence="1" type="ORF">CSKR_102885</name>
</gene>
<keyword evidence="2" id="KW-1185">Reference proteome</keyword>